<reference evidence="6 7" key="1">
    <citation type="submission" date="2020-03" db="EMBL/GenBank/DDBJ databases">
        <title>The role of nitrogen metabolism on polyethylene biodegradation.</title>
        <authorList>
            <person name="Peixoto J."/>
            <person name="Vizzotto C.S."/>
            <person name="Ramos A."/>
            <person name="Alves G."/>
            <person name="Steindorff A."/>
            <person name="Kruger R."/>
        </authorList>
    </citation>
    <scope>NUCLEOTIDE SEQUENCE [LARGE SCALE GENOMIC DNA]</scope>
    <source>
        <strain evidence="6 7">PE63</strain>
    </source>
</reference>
<dbReference type="SUPFAM" id="SSF51197">
    <property type="entry name" value="Clavaminate synthase-like"/>
    <property type="match status" value="1"/>
</dbReference>
<dbReference type="Proteomes" id="UP001647436">
    <property type="component" value="Unassembled WGS sequence"/>
</dbReference>
<keyword evidence="4" id="KW-0472">Membrane</keyword>
<keyword evidence="4" id="KW-0812">Transmembrane</keyword>
<evidence type="ECO:0000256" key="4">
    <source>
        <dbReference type="SAM" id="Phobius"/>
    </source>
</evidence>
<dbReference type="InterPro" id="IPR051821">
    <property type="entry name" value="Asp/Asn_beta-hydroxylase"/>
</dbReference>
<dbReference type="Gene3D" id="2.60.120.330">
    <property type="entry name" value="B-lactam Antibiotic, Isopenicillin N Synthase, Chain"/>
    <property type="match status" value="1"/>
</dbReference>
<evidence type="ECO:0000313" key="7">
    <source>
        <dbReference type="Proteomes" id="UP001647436"/>
    </source>
</evidence>
<comment type="similarity">
    <text evidence="1">Belongs to the aspartyl/asparaginyl beta-hydroxylase family.</text>
</comment>
<dbReference type="Pfam" id="PF05118">
    <property type="entry name" value="Asp_Arg_Hydrox"/>
    <property type="match status" value="1"/>
</dbReference>
<keyword evidence="3" id="KW-0560">Oxidoreductase</keyword>
<evidence type="ECO:0000313" key="6">
    <source>
        <dbReference type="EMBL" id="MBS3019752.1"/>
    </source>
</evidence>
<comment type="caution">
    <text evidence="6">The sequence shown here is derived from an EMBL/GenBank/DDBJ whole genome shotgun (WGS) entry which is preliminary data.</text>
</comment>
<dbReference type="PANTHER" id="PTHR46332">
    <property type="entry name" value="ASPARTATE BETA-HYDROXYLASE DOMAIN-CONTAINING PROTEIN 2"/>
    <property type="match status" value="1"/>
</dbReference>
<dbReference type="InterPro" id="IPR027443">
    <property type="entry name" value="IPNS-like_sf"/>
</dbReference>
<dbReference type="EMBL" id="JAANES010000002">
    <property type="protein sequence ID" value="MBS3019752.1"/>
    <property type="molecule type" value="Genomic_DNA"/>
</dbReference>
<feature type="domain" description="Aspartyl/asparaginy/proline hydroxylase" evidence="5">
    <location>
        <begin position="86"/>
        <end position="239"/>
    </location>
</feature>
<feature type="transmembrane region" description="Helical" evidence="4">
    <location>
        <begin position="12"/>
        <end position="35"/>
    </location>
</feature>
<dbReference type="InterPro" id="IPR007803">
    <property type="entry name" value="Asp/Arg/Pro-Hydrxlase"/>
</dbReference>
<accession>A0ABS5LTD7</accession>
<evidence type="ECO:0000256" key="1">
    <source>
        <dbReference type="ARBA" id="ARBA00007730"/>
    </source>
</evidence>
<keyword evidence="4" id="KW-1133">Transmembrane helix</keyword>
<evidence type="ECO:0000256" key="2">
    <source>
        <dbReference type="ARBA" id="ARBA00022964"/>
    </source>
</evidence>
<keyword evidence="7" id="KW-1185">Reference proteome</keyword>
<dbReference type="PANTHER" id="PTHR46332:SF5">
    <property type="entry name" value="ASPARTATE BETA-HYDROXYLASE DOMAIN CONTAINING 2"/>
    <property type="match status" value="1"/>
</dbReference>
<evidence type="ECO:0000259" key="5">
    <source>
        <dbReference type="Pfam" id="PF05118"/>
    </source>
</evidence>
<name>A0ABS5LTD7_9BURK</name>
<proteinExistence type="inferred from homology"/>
<feature type="transmembrane region" description="Helical" evidence="4">
    <location>
        <begin position="297"/>
        <end position="318"/>
    </location>
</feature>
<gene>
    <name evidence="6" type="ORF">DJFAAGMI_02498</name>
</gene>
<sequence length="321" mass="36745">MVAAGVPPVKLILMAKIIVLALVLLFFGCGLYMHLRGKVRHKVVKQLFDHSTFTAPFNVFMLMFSKVPRTPYLPTSTFPELAPLQANWREIREEAVNLQKNMQIKAAANNDDAGFNSFFKTGWKRFYLKWYGDAHPSAMELCPKTTALVKSIPSVKAAMFAELPPGAKLNLHRDPYAGSLRYHLAVLAPNDDRCMIEVDGQPYSWREGEGVIFDETFMHWAENRSEGNRIVLFCDVERPMTNGFAQWLNHWLGKNVVAAASSPNNEGDPRGMISKLFKISFYAGKYRRAFRDWNPTFYKILKFGLMIGVLVWFIWWLIPSR</sequence>
<organism evidence="6 7">
    <name type="scientific">Comamonas brasiliensis</name>
    <dbReference type="NCBI Taxonomy" id="1812482"/>
    <lineage>
        <taxon>Bacteria</taxon>
        <taxon>Pseudomonadati</taxon>
        <taxon>Pseudomonadota</taxon>
        <taxon>Betaproteobacteria</taxon>
        <taxon>Burkholderiales</taxon>
        <taxon>Comamonadaceae</taxon>
        <taxon>Comamonas</taxon>
    </lineage>
</organism>
<protein>
    <recommendedName>
        <fullName evidence="5">Aspartyl/asparaginy/proline hydroxylase domain-containing protein</fullName>
    </recommendedName>
</protein>
<evidence type="ECO:0000256" key="3">
    <source>
        <dbReference type="ARBA" id="ARBA00023002"/>
    </source>
</evidence>
<keyword evidence="2" id="KW-0223">Dioxygenase</keyword>